<sequence length="32" mass="3179">MTASFIGAACVNRDPDASSQSSTPALTSFAAC</sequence>
<name>A0A0F9T7I7_9ZZZZ</name>
<feature type="region of interest" description="Disordered" evidence="1">
    <location>
        <begin position="13"/>
        <end position="32"/>
    </location>
</feature>
<gene>
    <name evidence="2" type="ORF">LCGC14_0362670</name>
</gene>
<dbReference type="AlphaFoldDB" id="A0A0F9T7I7"/>
<feature type="compositionally biased region" description="Polar residues" evidence="1">
    <location>
        <begin position="17"/>
        <end position="26"/>
    </location>
</feature>
<protein>
    <submittedName>
        <fullName evidence="2">Uncharacterized protein</fullName>
    </submittedName>
</protein>
<evidence type="ECO:0000313" key="2">
    <source>
        <dbReference type="EMBL" id="KKN77175.1"/>
    </source>
</evidence>
<proteinExistence type="predicted"/>
<reference evidence="2" key="1">
    <citation type="journal article" date="2015" name="Nature">
        <title>Complex archaea that bridge the gap between prokaryotes and eukaryotes.</title>
        <authorList>
            <person name="Spang A."/>
            <person name="Saw J.H."/>
            <person name="Jorgensen S.L."/>
            <person name="Zaremba-Niedzwiedzka K."/>
            <person name="Martijn J."/>
            <person name="Lind A.E."/>
            <person name="van Eijk R."/>
            <person name="Schleper C."/>
            <person name="Guy L."/>
            <person name="Ettema T.J."/>
        </authorList>
    </citation>
    <scope>NUCLEOTIDE SEQUENCE</scope>
</reference>
<accession>A0A0F9T7I7</accession>
<dbReference type="EMBL" id="LAZR01000283">
    <property type="protein sequence ID" value="KKN77175.1"/>
    <property type="molecule type" value="Genomic_DNA"/>
</dbReference>
<comment type="caution">
    <text evidence="2">The sequence shown here is derived from an EMBL/GenBank/DDBJ whole genome shotgun (WGS) entry which is preliminary data.</text>
</comment>
<evidence type="ECO:0000256" key="1">
    <source>
        <dbReference type="SAM" id="MobiDB-lite"/>
    </source>
</evidence>
<organism evidence="2">
    <name type="scientific">marine sediment metagenome</name>
    <dbReference type="NCBI Taxonomy" id="412755"/>
    <lineage>
        <taxon>unclassified sequences</taxon>
        <taxon>metagenomes</taxon>
        <taxon>ecological metagenomes</taxon>
    </lineage>
</organism>